<dbReference type="Proteomes" id="UP001328107">
    <property type="component" value="Unassembled WGS sequence"/>
</dbReference>
<protein>
    <submittedName>
        <fullName evidence="2">Uncharacterized protein</fullName>
    </submittedName>
</protein>
<name>A0AAN5CXV2_9BILA</name>
<feature type="non-terminal residue" evidence="2">
    <location>
        <position position="134"/>
    </location>
</feature>
<keyword evidence="1" id="KW-0175">Coiled coil</keyword>
<reference evidence="3" key="1">
    <citation type="submission" date="2022-10" db="EMBL/GenBank/DDBJ databases">
        <title>Genome assembly of Pristionchus species.</title>
        <authorList>
            <person name="Yoshida K."/>
            <person name="Sommer R.J."/>
        </authorList>
    </citation>
    <scope>NUCLEOTIDE SEQUENCE [LARGE SCALE GENOMIC DNA]</scope>
    <source>
        <strain evidence="3">RS5460</strain>
    </source>
</reference>
<dbReference type="AlphaFoldDB" id="A0AAN5CXV2"/>
<evidence type="ECO:0000313" key="3">
    <source>
        <dbReference type="Proteomes" id="UP001328107"/>
    </source>
</evidence>
<evidence type="ECO:0000256" key="1">
    <source>
        <dbReference type="SAM" id="Coils"/>
    </source>
</evidence>
<organism evidence="2 3">
    <name type="scientific">Pristionchus mayeri</name>
    <dbReference type="NCBI Taxonomy" id="1317129"/>
    <lineage>
        <taxon>Eukaryota</taxon>
        <taxon>Metazoa</taxon>
        <taxon>Ecdysozoa</taxon>
        <taxon>Nematoda</taxon>
        <taxon>Chromadorea</taxon>
        <taxon>Rhabditida</taxon>
        <taxon>Rhabditina</taxon>
        <taxon>Diplogasteromorpha</taxon>
        <taxon>Diplogasteroidea</taxon>
        <taxon>Neodiplogasteridae</taxon>
        <taxon>Pristionchus</taxon>
    </lineage>
</organism>
<gene>
    <name evidence="2" type="ORF">PMAYCL1PPCAC_22655</name>
</gene>
<dbReference type="EMBL" id="BTRK01000005">
    <property type="protein sequence ID" value="GMR52460.1"/>
    <property type="molecule type" value="Genomic_DNA"/>
</dbReference>
<sequence length="134" mass="14941">METGLDHTQTILELSETSRIIIDNGTIIRNASDVYVIINGQITKIGVDEGDLKITPQSVMNQEALREILKILENTADFLLQNGKKMRQEEMDKMANVLLSIFDSINKAISHALSNPLTGDLVLNLAREKANYDD</sequence>
<keyword evidence="3" id="KW-1185">Reference proteome</keyword>
<comment type="caution">
    <text evidence="2">The sequence shown here is derived from an EMBL/GenBank/DDBJ whole genome shotgun (WGS) entry which is preliminary data.</text>
</comment>
<proteinExistence type="predicted"/>
<evidence type="ECO:0000313" key="2">
    <source>
        <dbReference type="EMBL" id="GMR52460.1"/>
    </source>
</evidence>
<accession>A0AAN5CXV2</accession>
<feature type="coiled-coil region" evidence="1">
    <location>
        <begin position="62"/>
        <end position="89"/>
    </location>
</feature>